<gene>
    <name evidence="2" type="ORF">FA13DRAFT_1782667</name>
</gene>
<feature type="region of interest" description="Disordered" evidence="1">
    <location>
        <begin position="149"/>
        <end position="213"/>
    </location>
</feature>
<reference evidence="2 3" key="1">
    <citation type="journal article" date="2019" name="Nat. Ecol. Evol.">
        <title>Megaphylogeny resolves global patterns of mushroom evolution.</title>
        <authorList>
            <person name="Varga T."/>
            <person name="Krizsan K."/>
            <person name="Foldi C."/>
            <person name="Dima B."/>
            <person name="Sanchez-Garcia M."/>
            <person name="Sanchez-Ramirez S."/>
            <person name="Szollosi G.J."/>
            <person name="Szarkandi J.G."/>
            <person name="Papp V."/>
            <person name="Albert L."/>
            <person name="Andreopoulos W."/>
            <person name="Angelini C."/>
            <person name="Antonin V."/>
            <person name="Barry K.W."/>
            <person name="Bougher N.L."/>
            <person name="Buchanan P."/>
            <person name="Buyck B."/>
            <person name="Bense V."/>
            <person name="Catcheside P."/>
            <person name="Chovatia M."/>
            <person name="Cooper J."/>
            <person name="Damon W."/>
            <person name="Desjardin D."/>
            <person name="Finy P."/>
            <person name="Geml J."/>
            <person name="Haridas S."/>
            <person name="Hughes K."/>
            <person name="Justo A."/>
            <person name="Karasinski D."/>
            <person name="Kautmanova I."/>
            <person name="Kiss B."/>
            <person name="Kocsube S."/>
            <person name="Kotiranta H."/>
            <person name="LaButti K.M."/>
            <person name="Lechner B.E."/>
            <person name="Liimatainen K."/>
            <person name="Lipzen A."/>
            <person name="Lukacs Z."/>
            <person name="Mihaltcheva S."/>
            <person name="Morgado L.N."/>
            <person name="Niskanen T."/>
            <person name="Noordeloos M.E."/>
            <person name="Ohm R.A."/>
            <person name="Ortiz-Santana B."/>
            <person name="Ovrebo C."/>
            <person name="Racz N."/>
            <person name="Riley R."/>
            <person name="Savchenko A."/>
            <person name="Shiryaev A."/>
            <person name="Soop K."/>
            <person name="Spirin V."/>
            <person name="Szebenyi C."/>
            <person name="Tomsovsky M."/>
            <person name="Tulloss R.E."/>
            <person name="Uehling J."/>
            <person name="Grigoriev I.V."/>
            <person name="Vagvolgyi C."/>
            <person name="Papp T."/>
            <person name="Martin F.M."/>
            <person name="Miettinen O."/>
            <person name="Hibbett D.S."/>
            <person name="Nagy L.G."/>
        </authorList>
    </citation>
    <scope>NUCLEOTIDE SEQUENCE [LARGE SCALE GENOMIC DNA]</scope>
    <source>
        <strain evidence="2 3">FP101781</strain>
    </source>
</reference>
<name>A0A4Y7RYK1_COPMI</name>
<dbReference type="Proteomes" id="UP000298030">
    <property type="component" value="Unassembled WGS sequence"/>
</dbReference>
<protein>
    <submittedName>
        <fullName evidence="2">Uncharacterized protein</fullName>
    </submittedName>
</protein>
<dbReference type="EMBL" id="QPFP01000401">
    <property type="protein sequence ID" value="TEB14097.1"/>
    <property type="molecule type" value="Genomic_DNA"/>
</dbReference>
<comment type="caution">
    <text evidence="2">The sequence shown here is derived from an EMBL/GenBank/DDBJ whole genome shotgun (WGS) entry which is preliminary data.</text>
</comment>
<evidence type="ECO:0000256" key="1">
    <source>
        <dbReference type="SAM" id="MobiDB-lite"/>
    </source>
</evidence>
<keyword evidence="3" id="KW-1185">Reference proteome</keyword>
<evidence type="ECO:0000313" key="2">
    <source>
        <dbReference type="EMBL" id="TEB14097.1"/>
    </source>
</evidence>
<organism evidence="2 3">
    <name type="scientific">Coprinellus micaceus</name>
    <name type="common">Glistening ink-cap mushroom</name>
    <name type="synonym">Coprinus micaceus</name>
    <dbReference type="NCBI Taxonomy" id="71717"/>
    <lineage>
        <taxon>Eukaryota</taxon>
        <taxon>Fungi</taxon>
        <taxon>Dikarya</taxon>
        <taxon>Basidiomycota</taxon>
        <taxon>Agaricomycotina</taxon>
        <taxon>Agaricomycetes</taxon>
        <taxon>Agaricomycetidae</taxon>
        <taxon>Agaricales</taxon>
        <taxon>Agaricineae</taxon>
        <taxon>Psathyrellaceae</taxon>
        <taxon>Coprinellus</taxon>
    </lineage>
</organism>
<proteinExistence type="predicted"/>
<accession>A0A4Y7RYK1</accession>
<sequence length="213" mass="23605">MTTPPYVETLETNLALGGCRYGSETLQTIVCERRASGSKAASRTSRPEGGSRGGYVMMQMVVLMKCGVECRAWTRWWEGSLEARKADCAPSAPERDWAARSLTTLTSPVQENTFSATRENLADIVRPSRERASKFVAVAVYRNLNPGPSGVGIREYQPQQAKRNGRRRERKPREKNRAGRGLNGRGQIQHWLGMADPGAASISGVSRHKQRSR</sequence>
<evidence type="ECO:0000313" key="3">
    <source>
        <dbReference type="Proteomes" id="UP000298030"/>
    </source>
</evidence>
<dbReference type="AlphaFoldDB" id="A0A4Y7RYK1"/>